<dbReference type="GO" id="GO:0046872">
    <property type="term" value="F:metal ion binding"/>
    <property type="evidence" value="ECO:0007669"/>
    <property type="project" value="UniProtKB-KW"/>
</dbReference>
<proteinExistence type="predicted"/>
<dbReference type="Gene3D" id="3.20.20.190">
    <property type="entry name" value="Phosphatidylinositol (PI) phosphodiesterase"/>
    <property type="match status" value="1"/>
</dbReference>
<gene>
    <name evidence="8" type="primary">NCL1_13110</name>
    <name evidence="8" type="ORF">TNCT_709801</name>
</gene>
<dbReference type="GO" id="GO:0008081">
    <property type="term" value="F:phosphoric diester hydrolase activity"/>
    <property type="evidence" value="ECO:0007669"/>
    <property type="project" value="InterPro"/>
</dbReference>
<dbReference type="PANTHER" id="PTHR13593">
    <property type="match status" value="1"/>
</dbReference>
<evidence type="ECO:0000256" key="1">
    <source>
        <dbReference type="ARBA" id="ARBA00000110"/>
    </source>
</evidence>
<dbReference type="EMBL" id="BMAO01001754">
    <property type="protein sequence ID" value="GFQ75592.1"/>
    <property type="molecule type" value="Genomic_DNA"/>
</dbReference>
<organism evidence="8 9">
    <name type="scientific">Trichonephila clavata</name>
    <name type="common">Joro spider</name>
    <name type="synonym">Nephila clavata</name>
    <dbReference type="NCBI Taxonomy" id="2740835"/>
    <lineage>
        <taxon>Eukaryota</taxon>
        <taxon>Metazoa</taxon>
        <taxon>Ecdysozoa</taxon>
        <taxon>Arthropoda</taxon>
        <taxon>Chelicerata</taxon>
        <taxon>Arachnida</taxon>
        <taxon>Araneae</taxon>
        <taxon>Araneomorphae</taxon>
        <taxon>Entelegynae</taxon>
        <taxon>Araneoidea</taxon>
        <taxon>Nephilidae</taxon>
        <taxon>Trichonephila</taxon>
    </lineage>
</organism>
<keyword evidence="5" id="KW-0460">Magnesium</keyword>
<sequence>VKSFIKKAKKEIVILDFHNFPFGFNSDQIHQKLLALIHSILGPFILPYEFRNATLNEIWQSGKNVIVSYDYKLKNGTPAYLWPSIPRAWGNKQDLESLRTYFQEVFSKPTPQGLWAAMAEMTPDAMMILLHPFNGLRKMADIVNREVTHWFRDLYWQKTNIIATDYFLGNDIINVAIQANLIKGVCPRYFWSYLKI</sequence>
<keyword evidence="9" id="KW-1185">Reference proteome</keyword>
<evidence type="ECO:0000256" key="3">
    <source>
        <dbReference type="ARBA" id="ARBA00022525"/>
    </source>
</evidence>
<comment type="subcellular location">
    <subcellularLocation>
        <location evidence="2">Secreted</location>
    </subcellularLocation>
</comment>
<evidence type="ECO:0000256" key="7">
    <source>
        <dbReference type="ARBA" id="ARBA00023239"/>
    </source>
</evidence>
<dbReference type="GO" id="GO:0005576">
    <property type="term" value="C:extracellular region"/>
    <property type="evidence" value="ECO:0007669"/>
    <property type="project" value="UniProtKB-SubCell"/>
</dbReference>
<evidence type="ECO:0000256" key="2">
    <source>
        <dbReference type="ARBA" id="ARBA00004613"/>
    </source>
</evidence>
<dbReference type="PANTHER" id="PTHR13593:SF103">
    <property type="entry name" value="RE10370P"/>
    <property type="match status" value="1"/>
</dbReference>
<comment type="catalytic activity">
    <reaction evidence="1">
        <text>an N-(acyl)-sphingosylphosphoethanolamine = an N-(acyl)-sphingosyl-1,3-cyclic phosphate + ethanolamine</text>
        <dbReference type="Rhea" id="RHEA:60648"/>
        <dbReference type="ChEBI" id="CHEBI:57603"/>
        <dbReference type="ChEBI" id="CHEBI:143891"/>
        <dbReference type="ChEBI" id="CHEBI:143892"/>
    </reaction>
</comment>
<keyword evidence="7" id="KW-0456">Lyase</keyword>
<evidence type="ECO:0000256" key="5">
    <source>
        <dbReference type="ARBA" id="ARBA00022842"/>
    </source>
</evidence>
<evidence type="ECO:0000256" key="6">
    <source>
        <dbReference type="ARBA" id="ARBA00023157"/>
    </source>
</evidence>
<reference evidence="8" key="1">
    <citation type="submission" date="2020-07" db="EMBL/GenBank/DDBJ databases">
        <title>Multicomponent nature underlies the extraordinary mechanical properties of spider dragline silk.</title>
        <authorList>
            <person name="Kono N."/>
            <person name="Nakamura H."/>
            <person name="Mori M."/>
            <person name="Yoshida Y."/>
            <person name="Ohtoshi R."/>
            <person name="Malay A.D."/>
            <person name="Moran D.A.P."/>
            <person name="Tomita M."/>
            <person name="Numata K."/>
            <person name="Arakawa K."/>
        </authorList>
    </citation>
    <scope>NUCLEOTIDE SEQUENCE</scope>
</reference>
<keyword evidence="4" id="KW-0479">Metal-binding</keyword>
<comment type="caution">
    <text evidence="8">The sequence shown here is derived from an EMBL/GenBank/DDBJ whole genome shotgun (WGS) entry which is preliminary data.</text>
</comment>
<feature type="non-terminal residue" evidence="8">
    <location>
        <position position="1"/>
    </location>
</feature>
<dbReference type="Proteomes" id="UP000887116">
    <property type="component" value="Unassembled WGS sequence"/>
</dbReference>
<dbReference type="AlphaFoldDB" id="A0A8X6FBH0"/>
<dbReference type="SUPFAM" id="SSF51695">
    <property type="entry name" value="PLC-like phosphodiesterases"/>
    <property type="match status" value="1"/>
</dbReference>
<name>A0A8X6FBH0_TRICU</name>
<evidence type="ECO:0000256" key="4">
    <source>
        <dbReference type="ARBA" id="ARBA00022723"/>
    </source>
</evidence>
<protein>
    <submittedName>
        <fullName evidence="8">PI-PLC X domain-containing protein 1</fullName>
    </submittedName>
</protein>
<evidence type="ECO:0000313" key="8">
    <source>
        <dbReference type="EMBL" id="GFQ75592.1"/>
    </source>
</evidence>
<dbReference type="OrthoDB" id="1046782at2759"/>
<accession>A0A8X6FBH0</accession>
<keyword evidence="3" id="KW-0964">Secreted</keyword>
<dbReference type="InterPro" id="IPR017946">
    <property type="entry name" value="PLC-like_Pdiesterase_TIM-brl"/>
</dbReference>
<dbReference type="GO" id="GO:0016829">
    <property type="term" value="F:lyase activity"/>
    <property type="evidence" value="ECO:0007669"/>
    <property type="project" value="UniProtKB-KW"/>
</dbReference>
<keyword evidence="6" id="KW-1015">Disulfide bond</keyword>
<evidence type="ECO:0000313" key="9">
    <source>
        <dbReference type="Proteomes" id="UP000887116"/>
    </source>
</evidence>
<dbReference type="GO" id="GO:0006629">
    <property type="term" value="P:lipid metabolic process"/>
    <property type="evidence" value="ECO:0007669"/>
    <property type="project" value="InterPro"/>
</dbReference>
<dbReference type="InterPro" id="IPR051057">
    <property type="entry name" value="PI-PLC_domain"/>
</dbReference>